<keyword evidence="4" id="KW-1185">Reference proteome</keyword>
<dbReference type="PROSITE" id="PS50043">
    <property type="entry name" value="HTH_LUXR_2"/>
    <property type="match status" value="1"/>
</dbReference>
<dbReference type="EMBL" id="VDLX02000021">
    <property type="protein sequence ID" value="KAB8189143.1"/>
    <property type="molecule type" value="Genomic_DNA"/>
</dbReference>
<dbReference type="Pfam" id="PF13191">
    <property type="entry name" value="AAA_16"/>
    <property type="match status" value="1"/>
</dbReference>
<keyword evidence="1" id="KW-0547">Nucleotide-binding</keyword>
<dbReference type="CDD" id="cd06170">
    <property type="entry name" value="LuxR_C_like"/>
    <property type="match status" value="1"/>
</dbReference>
<dbReference type="GO" id="GO:0004016">
    <property type="term" value="F:adenylate cyclase activity"/>
    <property type="evidence" value="ECO:0007669"/>
    <property type="project" value="TreeGrafter"/>
</dbReference>
<accession>A0A5C4VIR3</accession>
<dbReference type="GO" id="GO:0003677">
    <property type="term" value="F:DNA binding"/>
    <property type="evidence" value="ECO:0007669"/>
    <property type="project" value="InterPro"/>
</dbReference>
<dbReference type="InterPro" id="IPR011990">
    <property type="entry name" value="TPR-like_helical_dom_sf"/>
</dbReference>
<dbReference type="PRINTS" id="PR00038">
    <property type="entry name" value="HTHLUXR"/>
</dbReference>
<sequence length="913" mass="97152">MLYGRSEEQTVITRLLDDAGNGVSGALIVRGAAGVGKSALLDQAAVLAGDRMLVLRGAGIQPEMELPFAGLHLLLHSVLDGIDALPTEQARALRGALGLERFAAGDRFLVGLAVLTLLANTADERPLVCLIDDAHWLDQASAEALLFAARRLDAEGVVLVFAARDDEGMFDAPGVRELQLRALEATAAEQLLDSHAPDLAPEVRRGLLAEAEGNPLALIELPATLTGAQRSGELPLHAVGMSPVPSRILRSFHERIAALPAEARTLLLVAACDDGTLDLVLDAIKRLGGSLYDAEPAEAAGLVRIADGRIVFRHPLVRTAAYQHAPAAARQAAHRALAESLDGHPDAVGRMAWHLALATTGSDEAVAAALERGAEQAESKGGHAGASAAYERAAQLTPHAAERGRRLAAAARAAAELGQYHRAGALADRAAPDLSEPLESARLAQVRAAVATARGDLDTAHTTLSGAADAVREQGADDLAAEMYFDAITAAWLACDFAAVTRTATRAAGIPRAHPLLRAASGLGRMAAEEPPVALSSMREVIEGLAQSARPADLRRRAALALWDLVIGDDTAAYHRAVAIERESRTSGAVGVLPMALVLLARAQMFMGRYRDSLSSAQEGYRIARDIGQHHHQALLTGIMTYVAAAQGDEERCQAHAAEIADVTDGATSGIRCAALNLLDLAGGRHEAIVRRALEFDRHSPAARTMMVLHRTQDVVEAAVRLDRTDLARTAAARVQASATATGQPWAQAVALRCRALLASAEEAGDHFEQAVRLHQQGGRPLERARTELLYGEWLRRNRRKLESRQPLESALEIFQRLDARPWTDRTQGELRAAGKRHLAANAPTGLIDQLTAQELQIVRLAALGMSNKEIAAQLFLSPRTIGYHLHKAFPKLQVASRGELAQLALSLEAETP</sequence>
<dbReference type="SMART" id="SM00421">
    <property type="entry name" value="HTH_LUXR"/>
    <property type="match status" value="1"/>
</dbReference>
<gene>
    <name evidence="3" type="ORF">FH608_040575</name>
</gene>
<proteinExistence type="predicted"/>
<dbReference type="InterPro" id="IPR041664">
    <property type="entry name" value="AAA_16"/>
</dbReference>
<dbReference type="InterPro" id="IPR027417">
    <property type="entry name" value="P-loop_NTPase"/>
</dbReference>
<dbReference type="InterPro" id="IPR000792">
    <property type="entry name" value="Tscrpt_reg_LuxR_C"/>
</dbReference>
<reference evidence="3 4" key="1">
    <citation type="submission" date="2019-10" db="EMBL/GenBank/DDBJ databases">
        <title>Nonomuraea sp. nov., isolated from Phyllanthus amarus.</title>
        <authorList>
            <person name="Klykleung N."/>
            <person name="Tanasupawat S."/>
        </authorList>
    </citation>
    <scope>NUCLEOTIDE SEQUENCE [LARGE SCALE GENOMIC DNA]</scope>
    <source>
        <strain evidence="3 4">PA1-10</strain>
    </source>
</reference>
<evidence type="ECO:0000256" key="2">
    <source>
        <dbReference type="ARBA" id="ARBA00022840"/>
    </source>
</evidence>
<dbReference type="AlphaFoldDB" id="A0A5C4VIR3"/>
<dbReference type="InterPro" id="IPR016032">
    <property type="entry name" value="Sig_transdc_resp-reg_C-effctor"/>
</dbReference>
<dbReference type="Gene3D" id="1.10.10.10">
    <property type="entry name" value="Winged helix-like DNA-binding domain superfamily/Winged helix DNA-binding domain"/>
    <property type="match status" value="1"/>
</dbReference>
<evidence type="ECO:0000313" key="3">
    <source>
        <dbReference type="EMBL" id="KAB8189143.1"/>
    </source>
</evidence>
<organism evidence="3 4">
    <name type="scientific">Nonomuraea phyllanthi</name>
    <dbReference type="NCBI Taxonomy" id="2219224"/>
    <lineage>
        <taxon>Bacteria</taxon>
        <taxon>Bacillati</taxon>
        <taxon>Actinomycetota</taxon>
        <taxon>Actinomycetes</taxon>
        <taxon>Streptosporangiales</taxon>
        <taxon>Streptosporangiaceae</taxon>
        <taxon>Nonomuraea</taxon>
    </lineage>
</organism>
<dbReference type="SUPFAM" id="SSF52540">
    <property type="entry name" value="P-loop containing nucleoside triphosphate hydrolases"/>
    <property type="match status" value="1"/>
</dbReference>
<dbReference type="Pfam" id="PF00196">
    <property type="entry name" value="GerE"/>
    <property type="match status" value="1"/>
</dbReference>
<dbReference type="InterPro" id="IPR036388">
    <property type="entry name" value="WH-like_DNA-bd_sf"/>
</dbReference>
<evidence type="ECO:0000313" key="4">
    <source>
        <dbReference type="Proteomes" id="UP000312512"/>
    </source>
</evidence>
<protein>
    <submittedName>
        <fullName evidence="3">AAA family ATPase</fullName>
    </submittedName>
</protein>
<dbReference type="PANTHER" id="PTHR16305:SF35">
    <property type="entry name" value="TRANSCRIPTIONAL ACTIVATOR DOMAIN"/>
    <property type="match status" value="1"/>
</dbReference>
<evidence type="ECO:0000256" key="1">
    <source>
        <dbReference type="ARBA" id="ARBA00022741"/>
    </source>
</evidence>
<name>A0A5C4VIR3_9ACTN</name>
<dbReference type="GO" id="GO:0005737">
    <property type="term" value="C:cytoplasm"/>
    <property type="evidence" value="ECO:0007669"/>
    <property type="project" value="TreeGrafter"/>
</dbReference>
<dbReference type="GO" id="GO:0006355">
    <property type="term" value="P:regulation of DNA-templated transcription"/>
    <property type="evidence" value="ECO:0007669"/>
    <property type="project" value="InterPro"/>
</dbReference>
<comment type="caution">
    <text evidence="3">The sequence shown here is derived from an EMBL/GenBank/DDBJ whole genome shotgun (WGS) entry which is preliminary data.</text>
</comment>
<dbReference type="SUPFAM" id="SSF46894">
    <property type="entry name" value="C-terminal effector domain of the bipartite response regulators"/>
    <property type="match status" value="1"/>
</dbReference>
<dbReference type="GO" id="GO:0005524">
    <property type="term" value="F:ATP binding"/>
    <property type="evidence" value="ECO:0007669"/>
    <property type="project" value="UniProtKB-KW"/>
</dbReference>
<dbReference type="PANTHER" id="PTHR16305">
    <property type="entry name" value="TESTICULAR SOLUBLE ADENYLYL CYCLASE"/>
    <property type="match status" value="1"/>
</dbReference>
<keyword evidence="2" id="KW-0067">ATP-binding</keyword>
<dbReference type="OrthoDB" id="483at2"/>
<dbReference type="SUPFAM" id="SSF48452">
    <property type="entry name" value="TPR-like"/>
    <property type="match status" value="1"/>
</dbReference>
<dbReference type="Proteomes" id="UP000312512">
    <property type="component" value="Unassembled WGS sequence"/>
</dbReference>
<dbReference type="RefSeq" id="WP_139635741.1">
    <property type="nucleotide sequence ID" value="NZ_VDLX02000021.1"/>
</dbReference>